<comment type="caution">
    <text evidence="1">The sequence shown here is derived from an EMBL/GenBank/DDBJ whole genome shotgun (WGS) entry which is preliminary data.</text>
</comment>
<dbReference type="RefSeq" id="WP_095267649.1">
    <property type="nucleotide sequence ID" value="NZ_NPBY01000079.1"/>
</dbReference>
<name>A0A268EH48_9BACL</name>
<protein>
    <recommendedName>
        <fullName evidence="3">DUF3168 domain-containing protein</fullName>
    </recommendedName>
</protein>
<dbReference type="OrthoDB" id="2904691at2"/>
<accession>A0A268EH48</accession>
<dbReference type="Proteomes" id="UP000215596">
    <property type="component" value="Unassembled WGS sequence"/>
</dbReference>
<evidence type="ECO:0008006" key="3">
    <source>
        <dbReference type="Google" id="ProtNLM"/>
    </source>
</evidence>
<organism evidence="1 2">
    <name type="scientific">Paenibacillus campinasensis</name>
    <dbReference type="NCBI Taxonomy" id="66347"/>
    <lineage>
        <taxon>Bacteria</taxon>
        <taxon>Bacillati</taxon>
        <taxon>Bacillota</taxon>
        <taxon>Bacilli</taxon>
        <taxon>Bacillales</taxon>
        <taxon>Paenibacillaceae</taxon>
        <taxon>Paenibacillus</taxon>
    </lineage>
</organism>
<evidence type="ECO:0000313" key="1">
    <source>
        <dbReference type="EMBL" id="PAD72450.1"/>
    </source>
</evidence>
<reference evidence="1 2" key="1">
    <citation type="submission" date="2017-07" db="EMBL/GenBank/DDBJ databases">
        <title>Isolation and whole genome analysis of endospore-forming bacteria from heroin.</title>
        <authorList>
            <person name="Kalinowski J."/>
            <person name="Ahrens B."/>
            <person name="Al-Dilaimi A."/>
            <person name="Winkler A."/>
            <person name="Wibberg D."/>
            <person name="Schleenbecker U."/>
            <person name="Ruckert C."/>
            <person name="Wolfel R."/>
            <person name="Grass G."/>
        </authorList>
    </citation>
    <scope>NUCLEOTIDE SEQUENCE [LARGE SCALE GENOMIC DNA]</scope>
    <source>
        <strain evidence="1 2">7537-G1</strain>
    </source>
</reference>
<sequence length="140" mass="16125">MSVIDDMVEIEAYIKALFPAAITGKQVIDEQPPANSFYIRMLNEDRETETRYHFRIDRTYQIVHFAERPDTVLANMQTIGDAVYQNEHIGPIRINGFSVSQPTMTENDLFVIIGILDTSIRQARAQETYPKINHIGVRRI</sequence>
<dbReference type="AlphaFoldDB" id="A0A268EH48"/>
<evidence type="ECO:0000313" key="2">
    <source>
        <dbReference type="Proteomes" id="UP000215596"/>
    </source>
</evidence>
<proteinExistence type="predicted"/>
<dbReference type="EMBL" id="NPBY01000079">
    <property type="protein sequence ID" value="PAD72450.1"/>
    <property type="molecule type" value="Genomic_DNA"/>
</dbReference>
<gene>
    <name evidence="1" type="ORF">CHH67_22690</name>
</gene>